<dbReference type="Proteomes" id="UP001212841">
    <property type="component" value="Unassembled WGS sequence"/>
</dbReference>
<protein>
    <submittedName>
        <fullName evidence="1">Uncharacterized protein</fullName>
    </submittedName>
</protein>
<name>A0AAD5S676_9FUNG</name>
<dbReference type="EMBL" id="JADGJD010001370">
    <property type="protein sequence ID" value="KAJ3043185.1"/>
    <property type="molecule type" value="Genomic_DNA"/>
</dbReference>
<accession>A0AAD5S676</accession>
<gene>
    <name evidence="1" type="ORF">HK097_001802</name>
</gene>
<comment type="caution">
    <text evidence="1">The sequence shown here is derived from an EMBL/GenBank/DDBJ whole genome shotgun (WGS) entry which is preliminary data.</text>
</comment>
<organism evidence="1 2">
    <name type="scientific">Rhizophlyctis rosea</name>
    <dbReference type="NCBI Taxonomy" id="64517"/>
    <lineage>
        <taxon>Eukaryota</taxon>
        <taxon>Fungi</taxon>
        <taxon>Fungi incertae sedis</taxon>
        <taxon>Chytridiomycota</taxon>
        <taxon>Chytridiomycota incertae sedis</taxon>
        <taxon>Chytridiomycetes</taxon>
        <taxon>Rhizophlyctidales</taxon>
        <taxon>Rhizophlyctidaceae</taxon>
        <taxon>Rhizophlyctis</taxon>
    </lineage>
</organism>
<sequence>MTLDGGNRERDVRGFHHSLVEESYPNLLSQAAISRLKPLFLRPGASVDSIAHSICRRVNAEEGRTTTRIPEDDVLFFLSHVMEHAITSEHKDLAAKVLNAYEHLQETREQPPRKVYIARAPASEWQWTYLEHLGIDFQNVDLAEFGIATPLDVPATTFLNSNASLSYNRLIDKEFLGKHATAFERFCWFVQHQPEDDDHVDDMVGELLSEIFRTNENAFVVKRKLDLPLVMSEQQGAPETPKNAIIDVILLQIKESKLRYGVIIVEDKVRRGKATNATAQMIVDAIAAAQTEANRVIYMLLVRGHVFSFYKAFFSEEFISYVEVGRRRTDTFLVQKGVGRDELHTGLVGSMVKPGDYDIFIQEERRVIVQTLWNIRAELDA</sequence>
<evidence type="ECO:0000313" key="2">
    <source>
        <dbReference type="Proteomes" id="UP001212841"/>
    </source>
</evidence>
<proteinExistence type="predicted"/>
<dbReference type="AlphaFoldDB" id="A0AAD5S676"/>
<evidence type="ECO:0000313" key="1">
    <source>
        <dbReference type="EMBL" id="KAJ3043185.1"/>
    </source>
</evidence>
<reference evidence="1" key="1">
    <citation type="submission" date="2020-05" db="EMBL/GenBank/DDBJ databases">
        <title>Phylogenomic resolution of chytrid fungi.</title>
        <authorList>
            <person name="Stajich J.E."/>
            <person name="Amses K."/>
            <person name="Simmons R."/>
            <person name="Seto K."/>
            <person name="Myers J."/>
            <person name="Bonds A."/>
            <person name="Quandt C.A."/>
            <person name="Barry K."/>
            <person name="Liu P."/>
            <person name="Grigoriev I."/>
            <person name="Longcore J.E."/>
            <person name="James T.Y."/>
        </authorList>
    </citation>
    <scope>NUCLEOTIDE SEQUENCE</scope>
    <source>
        <strain evidence="1">JEL0318</strain>
    </source>
</reference>
<keyword evidence="2" id="KW-1185">Reference proteome</keyword>